<dbReference type="RefSeq" id="WP_090696779.1">
    <property type="nucleotide sequence ID" value="NZ_FOSP01000002.1"/>
</dbReference>
<feature type="transmembrane region" description="Helical" evidence="1">
    <location>
        <begin position="424"/>
        <end position="446"/>
    </location>
</feature>
<dbReference type="Gene3D" id="3.30.2090.10">
    <property type="entry name" value="Multidrug efflux transporter AcrB TolC docking domain, DN and DC subdomains"/>
    <property type="match status" value="2"/>
</dbReference>
<reference evidence="3" key="1">
    <citation type="submission" date="2016-10" db="EMBL/GenBank/DDBJ databases">
        <authorList>
            <person name="Varghese N."/>
            <person name="Submissions S."/>
        </authorList>
    </citation>
    <scope>NUCLEOTIDE SEQUENCE [LARGE SCALE GENOMIC DNA]</scope>
    <source>
        <strain evidence="3">Nm69</strain>
    </source>
</reference>
<dbReference type="Gene3D" id="3.30.70.1440">
    <property type="entry name" value="Multidrug efflux transporter AcrB pore domain"/>
    <property type="match status" value="1"/>
</dbReference>
<name>A0A1I3XUB6_9PROT</name>
<feature type="transmembrane region" description="Helical" evidence="1">
    <location>
        <begin position="527"/>
        <end position="545"/>
    </location>
</feature>
<dbReference type="GO" id="GO:0042910">
    <property type="term" value="F:xenobiotic transmembrane transporter activity"/>
    <property type="evidence" value="ECO:0007669"/>
    <property type="project" value="TreeGrafter"/>
</dbReference>
<sequence length="1038" mass="115281">MKLIIWFAKNPIAANLLMLLIIAGGIVGLSVAQRYVYPPEPQHQFMINTVYDGASPSEVEQAVCIPTEEAIHDLQGLRHIYTIAQQAFCHVTVDFDPAIDAARFQTEVQARVEAVTTFPRNAEKFVIQELKTGVQALIVVVRGAADMHILQHYRDQLQGKLSTHPDIGPMLAFPKIPYEISIEVSESNLRRYALSLDEIAESIRAVSKNIPAGELKSNDGKLLIRSQAQALTADDFAAIALRPEREGMQLRLGEIAQIYETVRDQDIRVRSDGIPAMEILIWPKNQIGATVNAVHEIVAAFQSELPAGIEVITWDDWSKYYNQNMSMLTSNAIVGFILIFIILSLTLRLRLALWVSSGILVAVFGTFWFIPILGISLNTYTIAAVILILGVVVDDAIIVGEHIHTHQQQGNPGLSGAITGAREMAPLVVLMVLSTMVAFIPGLLIQGLTGHLLYNVSIVVILALTFSIVEALLILPAHLAGSHAPVNQRLAGASWIQSLQMRVDQTLQWLINQLYVRVLHMTLRLRYITIAAFAVLLLMMAALVISGRITSVLDAPVDDYYLHADLMFPAGTTFEEVDRQILRLESIANEIRTDLNTLPYQDSSEPDHDSMRHILTLVNDNRGFVNLELAVDERVRTRMEDIKKQWRERFGALPADTTLTIQSFWPRNLGIPSDEAPKAIEWVLIATDSAQQGAAGEILKNKLAAYTGVHSVTSSMQPGKPELHLKLKPAAKHYGLTMRSLNEQVRHSFFGLEVQRYYQGRNEIRVMLRFPPVDKQTLDNLHAMPITLDNGRSVPFSTVAEVVYTPGYAVIKRTNRERIHVIGAEVYQDEADVETILTDMRNNVIPQLEVQFPGLTVKPGQSRQKQEEMMSELWLYGAMALLGIYALLAVPLRSYTQPFIIMLVIPFGFIGAVAGHLLLCIPLSLESYFALFAVGGIVINDSLILIAQSNKNMQQGIPAIEAVMLAGKSRFRAIFLTTITTFVGLLPLLSTQGYDAEKIMPMAVTIAFGVLFAFFVTLFLVPAAYVTFSKHDLKNISR</sequence>
<dbReference type="GO" id="GO:0005886">
    <property type="term" value="C:plasma membrane"/>
    <property type="evidence" value="ECO:0007669"/>
    <property type="project" value="TreeGrafter"/>
</dbReference>
<keyword evidence="1" id="KW-1133">Transmembrane helix</keyword>
<evidence type="ECO:0000256" key="1">
    <source>
        <dbReference type="SAM" id="Phobius"/>
    </source>
</evidence>
<organism evidence="2 3">
    <name type="scientific">Nitrosomonas aestuarii</name>
    <dbReference type="NCBI Taxonomy" id="52441"/>
    <lineage>
        <taxon>Bacteria</taxon>
        <taxon>Pseudomonadati</taxon>
        <taxon>Pseudomonadota</taxon>
        <taxon>Betaproteobacteria</taxon>
        <taxon>Nitrosomonadales</taxon>
        <taxon>Nitrosomonadaceae</taxon>
        <taxon>Nitrosomonas</taxon>
    </lineage>
</organism>
<dbReference type="Pfam" id="PF00873">
    <property type="entry name" value="ACR_tran"/>
    <property type="match status" value="1"/>
</dbReference>
<dbReference type="SUPFAM" id="SSF82714">
    <property type="entry name" value="Multidrug efflux transporter AcrB TolC docking domain, DN and DC subdomains"/>
    <property type="match status" value="2"/>
</dbReference>
<feature type="transmembrane region" description="Helical" evidence="1">
    <location>
        <begin position="452"/>
        <end position="475"/>
    </location>
</feature>
<dbReference type="PRINTS" id="PR00702">
    <property type="entry name" value="ACRIFLAVINRP"/>
</dbReference>
<keyword evidence="1" id="KW-0812">Transmembrane</keyword>
<keyword evidence="3" id="KW-1185">Reference proteome</keyword>
<feature type="transmembrane region" description="Helical" evidence="1">
    <location>
        <begin position="873"/>
        <end position="892"/>
    </location>
</feature>
<feature type="transmembrane region" description="Helical" evidence="1">
    <location>
        <begin position="380"/>
        <end position="403"/>
    </location>
</feature>
<dbReference type="Gene3D" id="1.20.1640.10">
    <property type="entry name" value="Multidrug efflux transporter AcrB transmembrane domain"/>
    <property type="match status" value="2"/>
</dbReference>
<gene>
    <name evidence="2" type="ORF">SAMN05216302_100269</name>
</gene>
<dbReference type="Gene3D" id="3.30.70.1320">
    <property type="entry name" value="Multidrug efflux transporter AcrB pore domain like"/>
    <property type="match status" value="1"/>
</dbReference>
<feature type="transmembrane region" description="Helical" evidence="1">
    <location>
        <begin position="899"/>
        <end position="921"/>
    </location>
</feature>
<dbReference type="InterPro" id="IPR027463">
    <property type="entry name" value="AcrB_DN_DC_subdom"/>
</dbReference>
<protein>
    <submittedName>
        <fullName evidence="2">Multidrug efflux pump subunit AcrB</fullName>
    </submittedName>
</protein>
<dbReference type="PANTHER" id="PTHR32063:SF33">
    <property type="entry name" value="RND SUPERFAMILY EFFLUX PUMP PERMEASE COMPONENT"/>
    <property type="match status" value="1"/>
</dbReference>
<dbReference type="PANTHER" id="PTHR32063">
    <property type="match status" value="1"/>
</dbReference>
<feature type="transmembrane region" description="Helical" evidence="1">
    <location>
        <begin position="927"/>
        <end position="947"/>
    </location>
</feature>
<dbReference type="Proteomes" id="UP000199533">
    <property type="component" value="Unassembled WGS sequence"/>
</dbReference>
<feature type="transmembrane region" description="Helical" evidence="1">
    <location>
        <begin position="1002"/>
        <end position="1028"/>
    </location>
</feature>
<dbReference type="AlphaFoldDB" id="A0A1I3XUB6"/>
<dbReference type="STRING" id="52441.SAMN05216302_100269"/>
<feature type="transmembrane region" description="Helical" evidence="1">
    <location>
        <begin position="325"/>
        <end position="345"/>
    </location>
</feature>
<feature type="transmembrane region" description="Helical" evidence="1">
    <location>
        <begin position="973"/>
        <end position="990"/>
    </location>
</feature>
<keyword evidence="1" id="KW-0472">Membrane</keyword>
<accession>A0A1I3XUB6</accession>
<dbReference type="EMBL" id="FOSP01000002">
    <property type="protein sequence ID" value="SFK22606.1"/>
    <property type="molecule type" value="Genomic_DNA"/>
</dbReference>
<evidence type="ECO:0000313" key="2">
    <source>
        <dbReference type="EMBL" id="SFK22606.1"/>
    </source>
</evidence>
<dbReference type="OrthoDB" id="9806532at2"/>
<feature type="transmembrane region" description="Helical" evidence="1">
    <location>
        <begin position="352"/>
        <end position="374"/>
    </location>
</feature>
<dbReference type="Gene3D" id="3.30.70.1430">
    <property type="entry name" value="Multidrug efflux transporter AcrB pore domain"/>
    <property type="match status" value="2"/>
</dbReference>
<evidence type="ECO:0000313" key="3">
    <source>
        <dbReference type="Proteomes" id="UP000199533"/>
    </source>
</evidence>
<dbReference type="InterPro" id="IPR001036">
    <property type="entry name" value="Acrflvin-R"/>
</dbReference>
<proteinExistence type="predicted"/>
<dbReference type="SUPFAM" id="SSF82866">
    <property type="entry name" value="Multidrug efflux transporter AcrB transmembrane domain"/>
    <property type="match status" value="2"/>
</dbReference>
<dbReference type="SUPFAM" id="SSF82693">
    <property type="entry name" value="Multidrug efflux transporter AcrB pore domain, PN1, PN2, PC1 and PC2 subdomains"/>
    <property type="match status" value="2"/>
</dbReference>